<accession>A0A5D2P5X8</accession>
<sequence>MHKRKLSLPKVICRESKGEKKSFPPFYSARASFQSPCAYWFFSPTARPKHRHTRWPTAPKNGLFDPDSRTCSGVYGVERSRSWVCWCRACRLRTHGSYSGGERGCMVVLKMVVG</sequence>
<proteinExistence type="predicted"/>
<reference evidence="1 2" key="1">
    <citation type="submission" date="2019-07" db="EMBL/GenBank/DDBJ databases">
        <title>WGS assembly of Gossypium tomentosum.</title>
        <authorList>
            <person name="Chen Z.J."/>
            <person name="Sreedasyam A."/>
            <person name="Ando A."/>
            <person name="Song Q."/>
            <person name="De L."/>
            <person name="Hulse-Kemp A."/>
            <person name="Ding M."/>
            <person name="Ye W."/>
            <person name="Kirkbride R."/>
            <person name="Jenkins J."/>
            <person name="Plott C."/>
            <person name="Lovell J."/>
            <person name="Lin Y.-M."/>
            <person name="Vaughn R."/>
            <person name="Liu B."/>
            <person name="Li W."/>
            <person name="Simpson S."/>
            <person name="Scheffler B."/>
            <person name="Saski C."/>
            <person name="Grover C."/>
            <person name="Hu G."/>
            <person name="Conover J."/>
            <person name="Carlson J."/>
            <person name="Shu S."/>
            <person name="Boston L."/>
            <person name="Williams M."/>
            <person name="Peterson D."/>
            <person name="Mcgee K."/>
            <person name="Jones D."/>
            <person name="Wendel J."/>
            <person name="Stelly D."/>
            <person name="Grimwood J."/>
            <person name="Schmutz J."/>
        </authorList>
    </citation>
    <scope>NUCLEOTIDE SEQUENCE [LARGE SCALE GENOMIC DNA]</scope>
    <source>
        <strain evidence="1">7179.01</strain>
    </source>
</reference>
<gene>
    <name evidence="1" type="ORF">ES332_A09G109800v1</name>
</gene>
<evidence type="ECO:0000313" key="2">
    <source>
        <dbReference type="Proteomes" id="UP000322667"/>
    </source>
</evidence>
<organism evidence="1 2">
    <name type="scientific">Gossypium tomentosum</name>
    <name type="common">Hawaiian cotton</name>
    <name type="synonym">Gossypium sandvicense</name>
    <dbReference type="NCBI Taxonomy" id="34277"/>
    <lineage>
        <taxon>Eukaryota</taxon>
        <taxon>Viridiplantae</taxon>
        <taxon>Streptophyta</taxon>
        <taxon>Embryophyta</taxon>
        <taxon>Tracheophyta</taxon>
        <taxon>Spermatophyta</taxon>
        <taxon>Magnoliopsida</taxon>
        <taxon>eudicotyledons</taxon>
        <taxon>Gunneridae</taxon>
        <taxon>Pentapetalae</taxon>
        <taxon>rosids</taxon>
        <taxon>malvids</taxon>
        <taxon>Malvales</taxon>
        <taxon>Malvaceae</taxon>
        <taxon>Malvoideae</taxon>
        <taxon>Gossypium</taxon>
    </lineage>
</organism>
<keyword evidence="2" id="KW-1185">Reference proteome</keyword>
<dbReference type="Proteomes" id="UP000322667">
    <property type="component" value="Chromosome A09"/>
</dbReference>
<dbReference type="EMBL" id="CM017618">
    <property type="protein sequence ID" value="TYI09990.1"/>
    <property type="molecule type" value="Genomic_DNA"/>
</dbReference>
<dbReference type="AlphaFoldDB" id="A0A5D2P5X8"/>
<evidence type="ECO:0000313" key="1">
    <source>
        <dbReference type="EMBL" id="TYI09990.1"/>
    </source>
</evidence>
<name>A0A5D2P5X8_GOSTO</name>
<protein>
    <submittedName>
        <fullName evidence="1">Uncharacterized protein</fullName>
    </submittedName>
</protein>